<proteinExistence type="predicted"/>
<keyword evidence="2" id="KW-1185">Reference proteome</keyword>
<dbReference type="Proteomes" id="UP000009168">
    <property type="component" value="Unassembled WGS sequence"/>
</dbReference>
<dbReference type="EMBL" id="GG662213">
    <property type="protein sequence ID" value="EWS70972.1"/>
    <property type="molecule type" value="Genomic_DNA"/>
</dbReference>
<accession>W7WZE2</accession>
<gene>
    <name evidence="1" type="ORF">TTHERM_000918501</name>
</gene>
<sequence>MQMNDSVKILRKMRSEQLRYAGIKKKLIIDAPQNTKTRIKNMKNLKRKEGKLI</sequence>
<name>W7WZE2_TETTS</name>
<dbReference type="InParanoid" id="W7WZE2"/>
<dbReference type="AlphaFoldDB" id="W7WZE2"/>
<organism evidence="1 2">
    <name type="scientific">Tetrahymena thermophila (strain SB210)</name>
    <dbReference type="NCBI Taxonomy" id="312017"/>
    <lineage>
        <taxon>Eukaryota</taxon>
        <taxon>Sar</taxon>
        <taxon>Alveolata</taxon>
        <taxon>Ciliophora</taxon>
        <taxon>Intramacronucleata</taxon>
        <taxon>Oligohymenophorea</taxon>
        <taxon>Hymenostomatida</taxon>
        <taxon>Tetrahymenina</taxon>
        <taxon>Tetrahymenidae</taxon>
        <taxon>Tetrahymena</taxon>
    </lineage>
</organism>
<evidence type="ECO:0000313" key="2">
    <source>
        <dbReference type="Proteomes" id="UP000009168"/>
    </source>
</evidence>
<dbReference type="RefSeq" id="XP_012656487.1">
    <property type="nucleotide sequence ID" value="XM_012801033.1"/>
</dbReference>
<dbReference type="KEGG" id="tet:TTHERM_000918501"/>
<dbReference type="GeneID" id="24441081"/>
<protein>
    <submittedName>
        <fullName evidence="1">Uncharacterized protein</fullName>
    </submittedName>
</protein>
<evidence type="ECO:0000313" key="1">
    <source>
        <dbReference type="EMBL" id="EWS70972.1"/>
    </source>
</evidence>
<reference evidence="2" key="1">
    <citation type="journal article" date="2006" name="PLoS Biol.">
        <title>Macronuclear genome sequence of the ciliate Tetrahymena thermophila, a model eukaryote.</title>
        <authorList>
            <person name="Eisen J.A."/>
            <person name="Coyne R.S."/>
            <person name="Wu M."/>
            <person name="Wu D."/>
            <person name="Thiagarajan M."/>
            <person name="Wortman J.R."/>
            <person name="Badger J.H."/>
            <person name="Ren Q."/>
            <person name="Amedeo P."/>
            <person name="Jones K.M."/>
            <person name="Tallon L.J."/>
            <person name="Delcher A.L."/>
            <person name="Salzberg S.L."/>
            <person name="Silva J.C."/>
            <person name="Haas B.J."/>
            <person name="Majoros W.H."/>
            <person name="Farzad M."/>
            <person name="Carlton J.M."/>
            <person name="Smith R.K. Jr."/>
            <person name="Garg J."/>
            <person name="Pearlman R.E."/>
            <person name="Karrer K.M."/>
            <person name="Sun L."/>
            <person name="Manning G."/>
            <person name="Elde N.C."/>
            <person name="Turkewitz A.P."/>
            <person name="Asai D.J."/>
            <person name="Wilkes D.E."/>
            <person name="Wang Y."/>
            <person name="Cai H."/>
            <person name="Collins K."/>
            <person name="Stewart B.A."/>
            <person name="Lee S.R."/>
            <person name="Wilamowska K."/>
            <person name="Weinberg Z."/>
            <person name="Ruzzo W.L."/>
            <person name="Wloga D."/>
            <person name="Gaertig J."/>
            <person name="Frankel J."/>
            <person name="Tsao C.-C."/>
            <person name="Gorovsky M.A."/>
            <person name="Keeling P.J."/>
            <person name="Waller R.F."/>
            <person name="Patron N.J."/>
            <person name="Cherry J.M."/>
            <person name="Stover N.A."/>
            <person name="Krieger C.J."/>
            <person name="del Toro C."/>
            <person name="Ryder H.F."/>
            <person name="Williamson S.C."/>
            <person name="Barbeau R.A."/>
            <person name="Hamilton E.P."/>
            <person name="Orias E."/>
        </authorList>
    </citation>
    <scope>NUCLEOTIDE SEQUENCE [LARGE SCALE GENOMIC DNA]</scope>
    <source>
        <strain evidence="2">SB210</strain>
    </source>
</reference>